<dbReference type="InterPro" id="IPR018683">
    <property type="entry name" value="DUF2169"/>
</dbReference>
<feature type="domain" description="DUF2169" evidence="1">
    <location>
        <begin position="24"/>
        <end position="328"/>
    </location>
</feature>
<dbReference type="Proteomes" id="UP000179536">
    <property type="component" value="Unassembled WGS sequence"/>
</dbReference>
<evidence type="ECO:0000313" key="5">
    <source>
        <dbReference type="Proteomes" id="UP000179536"/>
    </source>
</evidence>
<dbReference type="Pfam" id="PF09937">
    <property type="entry name" value="DUF2169"/>
    <property type="match status" value="1"/>
</dbReference>
<keyword evidence="4" id="KW-1185">Reference proteome</keyword>
<gene>
    <name evidence="3" type="ORF">BBK91_013575</name>
    <name evidence="2" type="ORF">BBL17_010360</name>
</gene>
<dbReference type="EMBL" id="MBFA02000007">
    <property type="protein sequence ID" value="MUP10900.1"/>
    <property type="molecule type" value="Genomic_DNA"/>
</dbReference>
<reference evidence="4 5" key="1">
    <citation type="submission" date="2019-11" db="EMBL/GenBank/DDBJ databases">
        <title>Whole-genome sequencing of Allorhizobium vitis.</title>
        <authorList>
            <person name="Gan H.M."/>
            <person name="Savka M.A."/>
        </authorList>
    </citation>
    <scope>NUCLEOTIDE SEQUENCE [LARGE SCALE GENOMIC DNA]</scope>
    <source>
        <strain evidence="3 5">RF2/1</strain>
        <strain evidence="2 4">T1/7</strain>
    </source>
</reference>
<dbReference type="Proteomes" id="UP000179454">
    <property type="component" value="Unassembled WGS sequence"/>
</dbReference>
<evidence type="ECO:0000313" key="4">
    <source>
        <dbReference type="Proteomes" id="UP000179454"/>
    </source>
</evidence>
<comment type="caution">
    <text evidence="3">The sequence shown here is derived from an EMBL/GenBank/DDBJ whole genome shotgun (WGS) entry which is preliminary data.</text>
</comment>
<dbReference type="AlphaFoldDB" id="A0ABD6H9T4"/>
<name>A0ABD6H9T4_AGRVI</name>
<proteinExistence type="predicted"/>
<evidence type="ECO:0000313" key="2">
    <source>
        <dbReference type="EMBL" id="MUO42185.1"/>
    </source>
</evidence>
<accession>A0ABD6H9T4</accession>
<evidence type="ECO:0000259" key="1">
    <source>
        <dbReference type="Pfam" id="PF09937"/>
    </source>
</evidence>
<evidence type="ECO:0000313" key="3">
    <source>
        <dbReference type="EMBL" id="MUP10900.1"/>
    </source>
</evidence>
<dbReference type="EMBL" id="MBFE02000006">
    <property type="protein sequence ID" value="MUO42185.1"/>
    <property type="molecule type" value="Genomic_DNA"/>
</dbReference>
<organism evidence="3 5">
    <name type="scientific">Agrobacterium vitis</name>
    <name type="common">Rhizobium vitis</name>
    <dbReference type="NCBI Taxonomy" id="373"/>
    <lineage>
        <taxon>Bacteria</taxon>
        <taxon>Pseudomonadati</taxon>
        <taxon>Pseudomonadota</taxon>
        <taxon>Alphaproteobacteria</taxon>
        <taxon>Hyphomicrobiales</taxon>
        <taxon>Rhizobiaceae</taxon>
        <taxon>Rhizobium/Agrobacterium group</taxon>
        <taxon>Agrobacterium</taxon>
    </lineage>
</organism>
<protein>
    <submittedName>
        <fullName evidence="3">DUF2169 domain-containing protein</fullName>
    </submittedName>
</protein>
<sequence length="357" mass="39903">MTVDNRTPFPSLAFRQYNLAGELLGVVVARGTFKLSNGGPLQIAERQYPLVMSDTYDGDPHETPMVACTDLAPFKPTTDVTFVGAAFAPGGKPASSWTCSLRVGPVEKRLRVYGPRQWRAKTRKTWIGLLDRSKENVLDGWELTPGEPVAYVPLDWRLAFGGKNDRETIEANPIGIGLVDEARFREQPVWPAPQIEEESHPISSVTDRPRPAGLAPVSPFWKDRVSLAGTYDDLWLQQRHPLLPHDFNFRFWQAAHPDLIAESWLDGSEKFALEMLLPSHSRLEGRLPKLKLSIEIDQGNGPARAPMVLDGVHFDMRPGIGRVFLTWRVGFPWAHRRGTPKLFIQSEGVSGQVVSNV</sequence>
<dbReference type="RefSeq" id="WP_015916410.1">
    <property type="nucleotide sequence ID" value="NZ_MBFA02000007.1"/>
</dbReference>